<keyword evidence="2 5" id="KW-0812">Transmembrane</keyword>
<name>A0A8K0V9E3_9RHOB</name>
<gene>
    <name evidence="7" type="ORF">JL811_11790</name>
</gene>
<evidence type="ECO:0000256" key="3">
    <source>
        <dbReference type="ARBA" id="ARBA00022989"/>
    </source>
</evidence>
<dbReference type="InterPro" id="IPR010432">
    <property type="entry name" value="RDD"/>
</dbReference>
<comment type="caution">
    <text evidence="7">The sequence shown here is derived from an EMBL/GenBank/DDBJ whole genome shotgun (WGS) entry which is preliminary data.</text>
</comment>
<reference evidence="7" key="1">
    <citation type="submission" date="2021-01" db="EMBL/GenBank/DDBJ databases">
        <title>Tabrizicola alba sp. nov. a motile alkaliphilic bacterium isolated from a soda lake.</title>
        <authorList>
            <person name="Szuroczki S."/>
            <person name="Abbaszade G."/>
            <person name="Schumann P."/>
            <person name="Toth E."/>
        </authorList>
    </citation>
    <scope>NUCLEOTIDE SEQUENCE</scope>
    <source>
        <strain evidence="7">DMG-N-6</strain>
    </source>
</reference>
<accession>A0A8K0V9E3</accession>
<dbReference type="GO" id="GO:0016020">
    <property type="term" value="C:membrane"/>
    <property type="evidence" value="ECO:0007669"/>
    <property type="project" value="UniProtKB-SubCell"/>
</dbReference>
<evidence type="ECO:0000256" key="2">
    <source>
        <dbReference type="ARBA" id="ARBA00022692"/>
    </source>
</evidence>
<dbReference type="Pfam" id="PF06271">
    <property type="entry name" value="RDD"/>
    <property type="match status" value="1"/>
</dbReference>
<keyword evidence="8" id="KW-1185">Reference proteome</keyword>
<feature type="transmembrane region" description="Helical" evidence="5">
    <location>
        <begin position="29"/>
        <end position="54"/>
    </location>
</feature>
<evidence type="ECO:0000256" key="1">
    <source>
        <dbReference type="ARBA" id="ARBA00004141"/>
    </source>
</evidence>
<keyword evidence="4 5" id="KW-0472">Membrane</keyword>
<evidence type="ECO:0000256" key="5">
    <source>
        <dbReference type="SAM" id="Phobius"/>
    </source>
</evidence>
<evidence type="ECO:0000256" key="4">
    <source>
        <dbReference type="ARBA" id="ARBA00023136"/>
    </source>
</evidence>
<sequence>MMLPDPDHQPEFYAGVAAKRGMAWLVDTLLAALLTALIVPFTAFTGLFFLPLLYAVVSFFYRWLSIARGSATPGMRLTGIEFRRADGTTFDGMTALLHTAGYVISFSMVLPQILSVALMLFSARGQGLTDHVLGSVALNRPSRF</sequence>
<comment type="subcellular location">
    <subcellularLocation>
        <location evidence="1">Membrane</location>
        <topology evidence="1">Multi-pass membrane protein</topology>
    </subcellularLocation>
</comment>
<organism evidence="7 8">
    <name type="scientific">Szabonella alba</name>
    <dbReference type="NCBI Taxonomy" id="2804194"/>
    <lineage>
        <taxon>Bacteria</taxon>
        <taxon>Pseudomonadati</taxon>
        <taxon>Pseudomonadota</taxon>
        <taxon>Alphaproteobacteria</taxon>
        <taxon>Rhodobacterales</taxon>
        <taxon>Paracoccaceae</taxon>
        <taxon>Szabonella</taxon>
    </lineage>
</organism>
<keyword evidence="3 5" id="KW-1133">Transmembrane helix</keyword>
<dbReference type="RefSeq" id="WP_202688813.1">
    <property type="nucleotide sequence ID" value="NZ_JAESVN010000004.1"/>
</dbReference>
<feature type="transmembrane region" description="Helical" evidence="5">
    <location>
        <begin position="100"/>
        <end position="121"/>
    </location>
</feature>
<dbReference type="AlphaFoldDB" id="A0A8K0V9E3"/>
<proteinExistence type="predicted"/>
<dbReference type="EMBL" id="JAESVN010000004">
    <property type="protein sequence ID" value="MBL4917902.1"/>
    <property type="molecule type" value="Genomic_DNA"/>
</dbReference>
<evidence type="ECO:0000313" key="7">
    <source>
        <dbReference type="EMBL" id="MBL4917902.1"/>
    </source>
</evidence>
<protein>
    <submittedName>
        <fullName evidence="7">RDD family protein</fullName>
    </submittedName>
</protein>
<feature type="domain" description="RDD" evidence="6">
    <location>
        <begin position="17"/>
        <end position="132"/>
    </location>
</feature>
<evidence type="ECO:0000313" key="8">
    <source>
        <dbReference type="Proteomes" id="UP000648908"/>
    </source>
</evidence>
<evidence type="ECO:0000259" key="6">
    <source>
        <dbReference type="Pfam" id="PF06271"/>
    </source>
</evidence>
<dbReference type="Proteomes" id="UP000648908">
    <property type="component" value="Unassembled WGS sequence"/>
</dbReference>